<evidence type="ECO:0000313" key="10">
    <source>
        <dbReference type="Proteomes" id="UP000800984"/>
    </source>
</evidence>
<dbReference type="RefSeq" id="WP_166075544.1">
    <property type="nucleotide sequence ID" value="NZ_JAAJBT010000001.1"/>
</dbReference>
<evidence type="ECO:0000256" key="7">
    <source>
        <dbReference type="ARBA" id="ARBA00022842"/>
    </source>
</evidence>
<proteinExistence type="predicted"/>
<dbReference type="InterPro" id="IPR043519">
    <property type="entry name" value="NT_sf"/>
</dbReference>
<gene>
    <name evidence="9" type="ORF">G4D72_00115</name>
</gene>
<dbReference type="EMBL" id="JAAJBT010000001">
    <property type="protein sequence ID" value="NHM00508.1"/>
    <property type="molecule type" value="Genomic_DNA"/>
</dbReference>
<evidence type="ECO:0000256" key="6">
    <source>
        <dbReference type="ARBA" id="ARBA00022840"/>
    </source>
</evidence>
<accession>A0ABX0I2Z3</accession>
<organism evidence="9 10">
    <name type="scientific">Flavobacterium difficile</name>
    <dbReference type="NCBI Taxonomy" id="2709659"/>
    <lineage>
        <taxon>Bacteria</taxon>
        <taxon>Pseudomonadati</taxon>
        <taxon>Bacteroidota</taxon>
        <taxon>Flavobacteriia</taxon>
        <taxon>Flavobacteriales</taxon>
        <taxon>Flavobacteriaceae</taxon>
        <taxon>Flavobacterium</taxon>
    </lineage>
</organism>
<evidence type="ECO:0000256" key="1">
    <source>
        <dbReference type="ARBA" id="ARBA00001946"/>
    </source>
</evidence>
<sequence>MISTEQRNIIIETLKPYNPKKIGIFGSFARNENNESSDIDVLYEFNTTIRLFSLIALKEELEKKLNKKVDLVSEKYLNPKLKSKILNELNLIYGQ</sequence>
<dbReference type="CDD" id="cd05403">
    <property type="entry name" value="NT_KNTase_like"/>
    <property type="match status" value="1"/>
</dbReference>
<evidence type="ECO:0000313" key="9">
    <source>
        <dbReference type="EMBL" id="NHM00508.1"/>
    </source>
</evidence>
<dbReference type="Gene3D" id="3.30.460.10">
    <property type="entry name" value="Beta Polymerase, domain 2"/>
    <property type="match status" value="1"/>
</dbReference>
<protein>
    <submittedName>
        <fullName evidence="9">Nucleotidyltransferase family protein</fullName>
    </submittedName>
</protein>
<keyword evidence="4" id="KW-0479">Metal-binding</keyword>
<name>A0ABX0I2Z3_9FLAO</name>
<evidence type="ECO:0000256" key="2">
    <source>
        <dbReference type="ARBA" id="ARBA00022679"/>
    </source>
</evidence>
<reference evidence="9 10" key="1">
    <citation type="submission" date="2020-02" db="EMBL/GenBank/DDBJ databases">
        <authorList>
            <person name="Chen W.-M."/>
        </authorList>
    </citation>
    <scope>NUCLEOTIDE SEQUENCE [LARGE SCALE GENOMIC DNA]</scope>
    <source>
        <strain evidence="9 10">KDG-16</strain>
    </source>
</reference>
<dbReference type="PANTHER" id="PTHR33571:SF14">
    <property type="entry name" value="PROTEIN ADENYLYLTRANSFERASE MJ0435-RELATED"/>
    <property type="match status" value="1"/>
</dbReference>
<dbReference type="PANTHER" id="PTHR33571">
    <property type="entry name" value="SSL8005 PROTEIN"/>
    <property type="match status" value="1"/>
</dbReference>
<evidence type="ECO:0000256" key="3">
    <source>
        <dbReference type="ARBA" id="ARBA00022695"/>
    </source>
</evidence>
<dbReference type="InterPro" id="IPR052038">
    <property type="entry name" value="Type-VII_TA_antitoxin"/>
</dbReference>
<dbReference type="Pfam" id="PF18765">
    <property type="entry name" value="Polbeta"/>
    <property type="match status" value="1"/>
</dbReference>
<keyword evidence="6" id="KW-0067">ATP-binding</keyword>
<feature type="domain" description="Polymerase beta nucleotidyltransferase" evidence="8">
    <location>
        <begin position="10"/>
        <end position="94"/>
    </location>
</feature>
<keyword evidence="7" id="KW-0460">Magnesium</keyword>
<comment type="cofactor">
    <cofactor evidence="1">
        <name>Mg(2+)</name>
        <dbReference type="ChEBI" id="CHEBI:18420"/>
    </cofactor>
</comment>
<comment type="caution">
    <text evidence="9">The sequence shown here is derived from an EMBL/GenBank/DDBJ whole genome shotgun (WGS) entry which is preliminary data.</text>
</comment>
<dbReference type="InterPro" id="IPR041633">
    <property type="entry name" value="Polbeta"/>
</dbReference>
<keyword evidence="5" id="KW-0547">Nucleotide-binding</keyword>
<keyword evidence="2" id="KW-0808">Transferase</keyword>
<keyword evidence="10" id="KW-1185">Reference proteome</keyword>
<evidence type="ECO:0000256" key="5">
    <source>
        <dbReference type="ARBA" id="ARBA00022741"/>
    </source>
</evidence>
<evidence type="ECO:0000256" key="4">
    <source>
        <dbReference type="ARBA" id="ARBA00022723"/>
    </source>
</evidence>
<dbReference type="Proteomes" id="UP000800984">
    <property type="component" value="Unassembled WGS sequence"/>
</dbReference>
<keyword evidence="3" id="KW-0548">Nucleotidyltransferase</keyword>
<evidence type="ECO:0000259" key="8">
    <source>
        <dbReference type="Pfam" id="PF18765"/>
    </source>
</evidence>
<dbReference type="SUPFAM" id="SSF81301">
    <property type="entry name" value="Nucleotidyltransferase"/>
    <property type="match status" value="1"/>
</dbReference>